<dbReference type="HAMAP" id="MF_01867">
    <property type="entry name" value="BshC"/>
    <property type="match status" value="1"/>
</dbReference>
<organism evidence="5 6">
    <name type="scientific">Ureibacillus manganicus DSM 26584</name>
    <dbReference type="NCBI Taxonomy" id="1384049"/>
    <lineage>
        <taxon>Bacteria</taxon>
        <taxon>Bacillati</taxon>
        <taxon>Bacillota</taxon>
        <taxon>Bacilli</taxon>
        <taxon>Bacillales</taxon>
        <taxon>Caryophanaceae</taxon>
        <taxon>Ureibacillus</taxon>
    </lineage>
</organism>
<dbReference type="InterPro" id="IPR011199">
    <property type="entry name" value="Bacillithiol_biosynth_BshC"/>
</dbReference>
<evidence type="ECO:0000259" key="4">
    <source>
        <dbReference type="Pfam" id="PF24850"/>
    </source>
</evidence>
<protein>
    <recommendedName>
        <fullName evidence="2">Putative cysteine ligase BshC</fullName>
        <ecNumber evidence="2">6.-.-.-</ecNumber>
    </recommendedName>
</protein>
<dbReference type="InterPro" id="IPR055398">
    <property type="entry name" value="Rossmann-like_BshC"/>
</dbReference>
<dbReference type="Pfam" id="PF24850">
    <property type="entry name" value="CC_BshC"/>
    <property type="match status" value="1"/>
</dbReference>
<evidence type="ECO:0000256" key="1">
    <source>
        <dbReference type="ARBA" id="ARBA00022598"/>
    </source>
</evidence>
<evidence type="ECO:0000313" key="6">
    <source>
        <dbReference type="Proteomes" id="UP000030416"/>
    </source>
</evidence>
<name>A0A0A3IAE3_9BACL</name>
<evidence type="ECO:0000313" key="5">
    <source>
        <dbReference type="EMBL" id="KGR80450.1"/>
    </source>
</evidence>
<dbReference type="NCBIfam" id="TIGR03998">
    <property type="entry name" value="thiol_BshC"/>
    <property type="match status" value="1"/>
</dbReference>
<comment type="function">
    <text evidence="2">Involved in bacillithiol (BSH) biosynthesis. May catalyze the last step of the pathway, the addition of cysteine to glucosamine malate (GlcN-Mal) to generate BSH.</text>
</comment>
<dbReference type="RefSeq" id="WP_036181806.1">
    <property type="nucleotide sequence ID" value="NZ_AVDA01000001.1"/>
</dbReference>
<comment type="similarity">
    <text evidence="2">Belongs to the BshC family.</text>
</comment>
<dbReference type="AlphaFoldDB" id="A0A0A3IAE3"/>
<evidence type="ECO:0000256" key="2">
    <source>
        <dbReference type="HAMAP-Rule" id="MF_01867"/>
    </source>
</evidence>
<dbReference type="Pfam" id="PF10079">
    <property type="entry name" value="Rossmann-like_BshC"/>
    <property type="match status" value="1"/>
</dbReference>
<feature type="domain" description="Bacillithiol biosynthesis BshC N-terminal Rossmann-like" evidence="3">
    <location>
        <begin position="1"/>
        <end position="377"/>
    </location>
</feature>
<dbReference type="STRING" id="1384049.CD29_00730"/>
<dbReference type="OrthoDB" id="9765151at2"/>
<sequence length="538" mass="62895">MKLEQISLPVNNTLLSEYWSGSEKLHTFFQYPLQDESYLERAKYLKNRNYQTKQLSEIIRSFMEPYGLTDKIKENLSYLADGSPVIVGGQQAGILTGPLYSVYKAITVILLAKEQTQKLGIKVLPLFWIAGEDHDIEEINHTYTILKAEPKKRVYSVRKNRKTMASTTDINKIELKNTIDDIFKDFGETEYTQNLYQFIIHSIDESNTFTDFFVRCMHSFFKDEGLLMIDAAYVPFRKFESNFFNQIIEENEKIAEVVVLKERILSDSGFGTPIVATIENANLFFVRDGERFLLERNENFYINKQANVKFSKEELQEIANKNPENLSNNVVTRPLMQEMTLPVLAFVGGPGELAYWATLKDAFEVLNLQMPIIVPRLNVTLVTRQVEQLLKDFELKVENVFDGNVNELKNKFLESVQDYQAKEQINQLHELVEVHYGKLLEHLHGQQIHLDNIVEKNKNYHQQQFDFLQSKIEQQIVMKHEKMIRQFNTISSEINPMNNYQERVFNPYQYVNIYGPSFISDLLDLPFEFTNTHYIVRM</sequence>
<dbReference type="eggNOG" id="COG4365">
    <property type="taxonomic scope" value="Bacteria"/>
</dbReference>
<gene>
    <name evidence="2" type="primary">bshC</name>
    <name evidence="5" type="ORF">CD29_00730</name>
</gene>
<accession>A0A0A3IAE3</accession>
<dbReference type="EMBL" id="JPVN01000001">
    <property type="protein sequence ID" value="KGR80450.1"/>
    <property type="molecule type" value="Genomic_DNA"/>
</dbReference>
<keyword evidence="1 2" id="KW-0436">Ligase</keyword>
<dbReference type="InterPro" id="IPR055399">
    <property type="entry name" value="CC_BshC"/>
</dbReference>
<comment type="caution">
    <text evidence="5">The sequence shown here is derived from an EMBL/GenBank/DDBJ whole genome shotgun (WGS) entry which is preliminary data.</text>
</comment>
<feature type="domain" description="Bacillithiol biosynthesis BshC C-terminal coiled-coil" evidence="4">
    <location>
        <begin position="379"/>
        <end position="537"/>
    </location>
</feature>
<reference evidence="5 6" key="1">
    <citation type="submission" date="2014-02" db="EMBL/GenBank/DDBJ databases">
        <title>Draft genome sequence of Lysinibacillus manganicus DSM 26584T.</title>
        <authorList>
            <person name="Zhang F."/>
            <person name="Wang G."/>
            <person name="Zhang L."/>
        </authorList>
    </citation>
    <scope>NUCLEOTIDE SEQUENCE [LARGE SCALE GENOMIC DNA]</scope>
    <source>
        <strain evidence="5 6">DSM 26584</strain>
    </source>
</reference>
<keyword evidence="6" id="KW-1185">Reference proteome</keyword>
<dbReference type="PIRSF" id="PIRSF012535">
    <property type="entry name" value="UCP012535"/>
    <property type="match status" value="1"/>
</dbReference>
<dbReference type="GO" id="GO:0016874">
    <property type="term" value="F:ligase activity"/>
    <property type="evidence" value="ECO:0007669"/>
    <property type="project" value="UniProtKB-UniRule"/>
</dbReference>
<evidence type="ECO:0000259" key="3">
    <source>
        <dbReference type="Pfam" id="PF10079"/>
    </source>
</evidence>
<dbReference type="EC" id="6.-.-.-" evidence="2"/>
<proteinExistence type="inferred from homology"/>
<dbReference type="Proteomes" id="UP000030416">
    <property type="component" value="Unassembled WGS sequence"/>
</dbReference>